<dbReference type="GO" id="GO:0003700">
    <property type="term" value="F:DNA-binding transcription factor activity"/>
    <property type="evidence" value="ECO:0007669"/>
    <property type="project" value="TreeGrafter"/>
</dbReference>
<name>G5JGG0_9STAP</name>
<dbReference type="InterPro" id="IPR036388">
    <property type="entry name" value="WH-like_DNA-bd_sf"/>
</dbReference>
<dbReference type="Proteomes" id="UP000005413">
    <property type="component" value="Unassembled WGS sequence"/>
</dbReference>
<gene>
    <name evidence="1" type="ORF">SS7213T_02633</name>
</gene>
<dbReference type="Pfam" id="PF02082">
    <property type="entry name" value="Rrf2"/>
    <property type="match status" value="1"/>
</dbReference>
<accession>G5JGG0</accession>
<keyword evidence="2" id="KW-1185">Reference proteome</keyword>
<protein>
    <recommendedName>
        <fullName evidence="3">Transcriptional regulator</fullName>
    </recommendedName>
</protein>
<dbReference type="InterPro" id="IPR000944">
    <property type="entry name" value="Tscrpt_reg_Rrf2"/>
</dbReference>
<reference evidence="1 2" key="1">
    <citation type="journal article" date="2012" name="BMC Genomics">
        <title>Comparative genomic analysis of the genus Staphylococcus including Staphylococcus aureus and its newly described sister species Staphylococcus simiae.</title>
        <authorList>
            <person name="Suzuki H."/>
            <person name="Lefebure T."/>
            <person name="Pavinski Bitar P."/>
            <person name="Stanhope M.J."/>
        </authorList>
    </citation>
    <scope>NUCLEOTIDE SEQUENCE [LARGE SCALE GENOMIC DNA]</scope>
    <source>
        <strain evidence="1 2">CCM 7213</strain>
    </source>
</reference>
<sequence length="140" mass="15862">MNLEFNIAVHILAFLTKHQSERYSSNDLATLTCLNPVQLRRVSSQLVDLAMIETIRGKDGGYQATSHSKDISLGKLYQHFVLNKPTNQRLFTGNEGSHCIIARNIATTMSTYQHQEHQLILSFYNQKTIQDVIADIQGEN</sequence>
<proteinExistence type="predicted"/>
<dbReference type="PROSITE" id="PS51197">
    <property type="entry name" value="HTH_RRF2_2"/>
    <property type="match status" value="1"/>
</dbReference>
<organism evidence="1 2">
    <name type="scientific">Staphylococcus simiae CCM 7213 = CCUG 51256</name>
    <dbReference type="NCBI Taxonomy" id="911238"/>
    <lineage>
        <taxon>Bacteria</taxon>
        <taxon>Bacillati</taxon>
        <taxon>Bacillota</taxon>
        <taxon>Bacilli</taxon>
        <taxon>Bacillales</taxon>
        <taxon>Staphylococcaceae</taxon>
        <taxon>Staphylococcus</taxon>
    </lineage>
</organism>
<dbReference type="InterPro" id="IPR036390">
    <property type="entry name" value="WH_DNA-bd_sf"/>
</dbReference>
<dbReference type="PANTHER" id="PTHR33221:SF15">
    <property type="entry name" value="HTH-TYPE TRANSCRIPTIONAL REGULATOR YWGB-RELATED"/>
    <property type="match status" value="1"/>
</dbReference>
<dbReference type="NCBIfam" id="NF041852">
    <property type="entry name" value="trans_reg_HypR"/>
    <property type="match status" value="1"/>
</dbReference>
<evidence type="ECO:0000313" key="2">
    <source>
        <dbReference type="Proteomes" id="UP000005413"/>
    </source>
</evidence>
<comment type="caution">
    <text evidence="1">The sequence shown here is derived from an EMBL/GenBank/DDBJ whole genome shotgun (WGS) entry which is preliminary data.</text>
</comment>
<dbReference type="PATRIC" id="fig|911238.3.peg.473"/>
<evidence type="ECO:0008006" key="3">
    <source>
        <dbReference type="Google" id="ProtNLM"/>
    </source>
</evidence>
<dbReference type="PANTHER" id="PTHR33221">
    <property type="entry name" value="WINGED HELIX-TURN-HELIX TRANSCRIPTIONAL REGULATOR, RRF2 FAMILY"/>
    <property type="match status" value="1"/>
</dbReference>
<dbReference type="GO" id="GO:0005829">
    <property type="term" value="C:cytosol"/>
    <property type="evidence" value="ECO:0007669"/>
    <property type="project" value="TreeGrafter"/>
</dbReference>
<dbReference type="Gene3D" id="1.10.10.10">
    <property type="entry name" value="Winged helix-like DNA-binding domain superfamily/Winged helix DNA-binding domain"/>
    <property type="match status" value="1"/>
</dbReference>
<dbReference type="SUPFAM" id="SSF46785">
    <property type="entry name" value="Winged helix' DNA-binding domain"/>
    <property type="match status" value="1"/>
</dbReference>
<dbReference type="AlphaFoldDB" id="G5JGG0"/>
<dbReference type="RefSeq" id="WP_002462291.1">
    <property type="nucleotide sequence ID" value="NZ_AEUN01000089.1"/>
</dbReference>
<dbReference type="EMBL" id="AEUN01000089">
    <property type="protein sequence ID" value="EHJ08728.1"/>
    <property type="molecule type" value="Genomic_DNA"/>
</dbReference>
<evidence type="ECO:0000313" key="1">
    <source>
        <dbReference type="EMBL" id="EHJ08728.1"/>
    </source>
</evidence>